<dbReference type="InterPro" id="IPR012368">
    <property type="entry name" value="OxRdtase_Mopterin-bd_su_IorB"/>
</dbReference>
<dbReference type="EMBL" id="FOKG01000003">
    <property type="protein sequence ID" value="SFB00512.1"/>
    <property type="molecule type" value="Genomic_DNA"/>
</dbReference>
<dbReference type="InterPro" id="IPR006311">
    <property type="entry name" value="TAT_signal"/>
</dbReference>
<name>A0A1I0XHM6_9PSEU</name>
<dbReference type="PROSITE" id="PS51318">
    <property type="entry name" value="TAT"/>
    <property type="match status" value="1"/>
</dbReference>
<dbReference type="Pfam" id="PF02738">
    <property type="entry name" value="MoCoBD_1"/>
    <property type="match status" value="1"/>
</dbReference>
<dbReference type="InterPro" id="IPR037165">
    <property type="entry name" value="AldOxase/xan_DH_Mopterin-bd_sf"/>
</dbReference>
<evidence type="ECO:0000259" key="2">
    <source>
        <dbReference type="SMART" id="SM01008"/>
    </source>
</evidence>
<dbReference type="STRING" id="490629.SAMN05216266_103224"/>
<dbReference type="SMART" id="SM01008">
    <property type="entry name" value="Ald_Xan_dh_C"/>
    <property type="match status" value="1"/>
</dbReference>
<dbReference type="PANTHER" id="PTHR47495">
    <property type="entry name" value="ALDEHYDE DEHYDROGENASE"/>
    <property type="match status" value="1"/>
</dbReference>
<keyword evidence="4" id="KW-1185">Reference proteome</keyword>
<dbReference type="Proteomes" id="UP000243799">
    <property type="component" value="Unassembled WGS sequence"/>
</dbReference>
<dbReference type="OrthoDB" id="9767994at2"/>
<dbReference type="Pfam" id="PF20256">
    <property type="entry name" value="MoCoBD_2"/>
    <property type="match status" value="2"/>
</dbReference>
<evidence type="ECO:0000256" key="1">
    <source>
        <dbReference type="SAM" id="MobiDB-lite"/>
    </source>
</evidence>
<gene>
    <name evidence="3" type="ORF">SAMN05216266_103224</name>
</gene>
<dbReference type="InterPro" id="IPR008274">
    <property type="entry name" value="AldOxase/xan_DH_MoCoBD1"/>
</dbReference>
<organism evidence="3 4">
    <name type="scientific">Amycolatopsis marina</name>
    <dbReference type="NCBI Taxonomy" id="490629"/>
    <lineage>
        <taxon>Bacteria</taxon>
        <taxon>Bacillati</taxon>
        <taxon>Actinomycetota</taxon>
        <taxon>Actinomycetes</taxon>
        <taxon>Pseudonocardiales</taxon>
        <taxon>Pseudonocardiaceae</taxon>
        <taxon>Amycolatopsis</taxon>
    </lineage>
</organism>
<dbReference type="InterPro" id="IPR052516">
    <property type="entry name" value="N-heterocyclic_Hydroxylase"/>
</dbReference>
<dbReference type="PIRSF" id="PIRSF036389">
    <property type="entry name" value="IOR_B"/>
    <property type="match status" value="1"/>
</dbReference>
<dbReference type="Gene3D" id="3.30.365.10">
    <property type="entry name" value="Aldehyde oxidase/xanthine dehydrogenase, molybdopterin binding domain"/>
    <property type="match status" value="4"/>
</dbReference>
<dbReference type="SUPFAM" id="SSF56003">
    <property type="entry name" value="Molybdenum cofactor-binding domain"/>
    <property type="match status" value="2"/>
</dbReference>
<accession>A0A1I0XHM6</accession>
<dbReference type="InterPro" id="IPR000674">
    <property type="entry name" value="Ald_Oxase/Xan_DH_a/b"/>
</dbReference>
<dbReference type="PANTHER" id="PTHR47495:SF1">
    <property type="entry name" value="BLL3820 PROTEIN"/>
    <property type="match status" value="1"/>
</dbReference>
<feature type="domain" description="Aldehyde oxidase/xanthine dehydrogenase a/b hammerhead" evidence="2">
    <location>
        <begin position="243"/>
        <end position="322"/>
    </location>
</feature>
<dbReference type="Gene3D" id="3.90.1170.50">
    <property type="entry name" value="Aldehyde oxidase/xanthine dehydrogenase, a/b hammerhead"/>
    <property type="match status" value="1"/>
</dbReference>
<dbReference type="AlphaFoldDB" id="A0A1I0XHM6"/>
<evidence type="ECO:0000313" key="3">
    <source>
        <dbReference type="EMBL" id="SFB00512.1"/>
    </source>
</evidence>
<dbReference type="GO" id="GO:0016491">
    <property type="term" value="F:oxidoreductase activity"/>
    <property type="evidence" value="ECO:0007669"/>
    <property type="project" value="InterPro"/>
</dbReference>
<feature type="compositionally biased region" description="Pro residues" evidence="1">
    <location>
        <begin position="1"/>
        <end position="10"/>
    </location>
</feature>
<dbReference type="InterPro" id="IPR046867">
    <property type="entry name" value="AldOxase/xan_DH_MoCoBD2"/>
</dbReference>
<evidence type="ECO:0000313" key="4">
    <source>
        <dbReference type="Proteomes" id="UP000243799"/>
    </source>
</evidence>
<sequence>MAHPTTPPVSVPDAGTDPPGEGGLGRRRFLTFLVAAPTLTIAAKLGGDTLAPGTAEAQIPSLPAPADVVDLGDILILAAAPTAHMLVLEISEDNRVRVELPRAEVGQGINTATAMLVAEELGIPLENVEVILADARPELLFNQLTGGSNTIRAIYGPMRNVAAAARTRLLAAAGEQWNVPADRLSARGGSVFAPDGRSATFGSLSHAAARASLPVGKVAPKPASEHSLVGTPTSRIDARGMVTGAKQYTLDMDIPGAMPTMVRHAPTIHGTPKAVNNEAEIRAMSGVIDLAVIPTGVAVMAETFGQALKAKDALDVTWNPGTVDNENNETIKEKLRGAALPFAVPPLLVDHVDAEFDFAFASHAPLETNSAVADVRADRAEIWSGLKSPIVAKQTIAREIGLPENKVTVHVVQGGGSFGRRLFFDGALEAAHASKAMGKPVKLMWTRVDDMRHGRARPATHHKVRATFTIGNVLSFEHRVAAVETDFGHGLGEILTATAAKLPVGGNLSFAQTVFLTTVKTPYNFGVVTNLLNEIPLKMYTGSWRSVYSANTRGVEEIIVDEMAAKLGKDPVEFRRASLKDDRQRAVLDKVAEIGEWGRELPAGFAQGVAFHEEYKSVTACLVEMDARDPKKPRVTRASIVVDVGLPINPRGLEGQMLGGLTDAIATTLRAGLHIDKGLPLEGSYSQFHYPRQKDSPPKVEIVVMPATTGEPGGAGELGVPAAVGAIANAYARATGTKPRSFPINFDIDFEPFPR</sequence>
<proteinExistence type="predicted"/>
<dbReference type="RefSeq" id="WP_091671363.1">
    <property type="nucleotide sequence ID" value="NZ_FOKG01000003.1"/>
</dbReference>
<reference evidence="4" key="1">
    <citation type="submission" date="2016-10" db="EMBL/GenBank/DDBJ databases">
        <authorList>
            <person name="Varghese N."/>
            <person name="Submissions S."/>
        </authorList>
    </citation>
    <scope>NUCLEOTIDE SEQUENCE [LARGE SCALE GENOMIC DNA]</scope>
    <source>
        <strain evidence="4">CGMCC 4.3568</strain>
    </source>
</reference>
<protein>
    <submittedName>
        <fullName evidence="3">Isoquinoline 1-oxidoreductase, beta subunit</fullName>
    </submittedName>
</protein>
<feature type="region of interest" description="Disordered" evidence="1">
    <location>
        <begin position="1"/>
        <end position="22"/>
    </location>
</feature>